<proteinExistence type="predicted"/>
<keyword evidence="1" id="KW-1133">Transmembrane helix</keyword>
<keyword evidence="3" id="KW-1185">Reference proteome</keyword>
<reference evidence="2 3" key="1">
    <citation type="journal article" date="2016" name="Genome Announc.">
        <title>Draft Genome Sequence of the Anaerobic Ammonium-Oxidizing Bacterium 'Candidatus Brocadia sp. 40'.</title>
        <authorList>
            <person name="Ali M."/>
            <person name="Haroon M.F."/>
            <person name="Narita Y."/>
            <person name="Zhang L."/>
            <person name="Rangel Shaw D."/>
            <person name="Okabe S."/>
            <person name="Saikaly P.E."/>
        </authorList>
    </citation>
    <scope>NUCLEOTIDE SEQUENCE [LARGE SCALE GENOMIC DNA]</scope>
    <source>
        <strain evidence="2 3">40</strain>
    </source>
</reference>
<protein>
    <submittedName>
        <fullName evidence="2">Uncharacterized protein</fullName>
    </submittedName>
</protein>
<evidence type="ECO:0000256" key="1">
    <source>
        <dbReference type="SAM" id="Phobius"/>
    </source>
</evidence>
<keyword evidence="1" id="KW-0812">Transmembrane</keyword>
<dbReference type="RefSeq" id="WP_070068101.1">
    <property type="nucleotide sequence ID" value="NZ_MJUW02000117.1"/>
</dbReference>
<name>A0A1V6LXB4_9BACT</name>
<organism evidence="2 3">
    <name type="scientific">Candidatus Brocadia sapporoensis</name>
    <dbReference type="NCBI Taxonomy" id="392547"/>
    <lineage>
        <taxon>Bacteria</taxon>
        <taxon>Pseudomonadati</taxon>
        <taxon>Planctomycetota</taxon>
        <taxon>Candidatus Brocadiia</taxon>
        <taxon>Candidatus Brocadiales</taxon>
        <taxon>Candidatus Brocadiaceae</taxon>
        <taxon>Candidatus Brocadia</taxon>
    </lineage>
</organism>
<dbReference type="Proteomes" id="UP000242219">
    <property type="component" value="Unassembled WGS sequence"/>
</dbReference>
<feature type="transmembrane region" description="Helical" evidence="1">
    <location>
        <begin position="12"/>
        <end position="29"/>
    </location>
</feature>
<evidence type="ECO:0000313" key="3">
    <source>
        <dbReference type="Proteomes" id="UP000242219"/>
    </source>
</evidence>
<dbReference type="AlphaFoldDB" id="A0A1V6LXB4"/>
<comment type="caution">
    <text evidence="2">The sequence shown here is derived from an EMBL/GenBank/DDBJ whole genome shotgun (WGS) entry which is preliminary data.</text>
</comment>
<sequence length="62" mass="7147">MHKAKFQNRRIFSLMVVHFYILLHFSLWYGVGVKIWGKTAMMGVPSLLAGHFVAGHVIYEVL</sequence>
<dbReference type="EMBL" id="MJUW02000117">
    <property type="protein sequence ID" value="OQD44773.1"/>
    <property type="molecule type" value="Genomic_DNA"/>
</dbReference>
<gene>
    <name evidence="2" type="ORF">BIY37_12215</name>
</gene>
<evidence type="ECO:0000313" key="2">
    <source>
        <dbReference type="EMBL" id="OQD44773.1"/>
    </source>
</evidence>
<accession>A0A1V6LXB4</accession>
<keyword evidence="1" id="KW-0472">Membrane</keyword>